<proteinExistence type="predicted"/>
<evidence type="ECO:0000313" key="2">
    <source>
        <dbReference type="EMBL" id="EGG53695.1"/>
    </source>
</evidence>
<accession>F3QUN3</accession>
<keyword evidence="1" id="KW-1133">Transmembrane helix</keyword>
<dbReference type="STRING" id="762982.HMPREF9442_01906"/>
<dbReference type="AlphaFoldDB" id="F3QUN3"/>
<reference evidence="2 3" key="1">
    <citation type="submission" date="2011-02" db="EMBL/GenBank/DDBJ databases">
        <authorList>
            <person name="Weinstock G."/>
            <person name="Sodergren E."/>
            <person name="Clifton S."/>
            <person name="Fulton L."/>
            <person name="Fulton B."/>
            <person name="Courtney L."/>
            <person name="Fronick C."/>
            <person name="Harrison M."/>
            <person name="Strong C."/>
            <person name="Farmer C."/>
            <person name="Delahaunty K."/>
            <person name="Markovic C."/>
            <person name="Hall O."/>
            <person name="Minx P."/>
            <person name="Tomlinson C."/>
            <person name="Mitreva M."/>
            <person name="Hou S."/>
            <person name="Chen J."/>
            <person name="Wollam A."/>
            <person name="Pepin K.H."/>
            <person name="Johnson M."/>
            <person name="Bhonagiri V."/>
            <person name="Zhang X."/>
            <person name="Suruliraj S."/>
            <person name="Warren W."/>
            <person name="Chinwalla A."/>
            <person name="Mardis E.R."/>
            <person name="Wilson R.K."/>
        </authorList>
    </citation>
    <scope>NUCLEOTIDE SEQUENCE [LARGE SCALE GENOMIC DNA]</scope>
    <source>
        <strain evidence="2 3">YIT 11841</strain>
    </source>
</reference>
<organism evidence="2 3">
    <name type="scientific">Paraprevotella xylaniphila YIT 11841</name>
    <dbReference type="NCBI Taxonomy" id="762982"/>
    <lineage>
        <taxon>Bacteria</taxon>
        <taxon>Pseudomonadati</taxon>
        <taxon>Bacteroidota</taxon>
        <taxon>Bacteroidia</taxon>
        <taxon>Bacteroidales</taxon>
        <taxon>Prevotellaceae</taxon>
        <taxon>Paraprevotella</taxon>
    </lineage>
</organism>
<dbReference type="EMBL" id="AFBR01000053">
    <property type="protein sequence ID" value="EGG53695.1"/>
    <property type="molecule type" value="Genomic_DNA"/>
</dbReference>
<name>F3QUN3_9BACT</name>
<keyword evidence="3" id="KW-1185">Reference proteome</keyword>
<dbReference type="HOGENOM" id="CLU_2881862_0_0_10"/>
<sequence length="63" mass="7337">MGNSILVFHLFPHSPCVIFAIVKMGFGSAWPNEKTSFSFVSALTFHYLCRSLIYHLEYTYFIR</sequence>
<protein>
    <submittedName>
        <fullName evidence="2">Conserved domain protein</fullName>
    </submittedName>
</protein>
<keyword evidence="1" id="KW-0812">Transmembrane</keyword>
<comment type="caution">
    <text evidence="2">The sequence shown here is derived from an EMBL/GenBank/DDBJ whole genome shotgun (WGS) entry which is preliminary data.</text>
</comment>
<feature type="transmembrane region" description="Helical" evidence="1">
    <location>
        <begin position="36"/>
        <end position="56"/>
    </location>
</feature>
<evidence type="ECO:0000313" key="3">
    <source>
        <dbReference type="Proteomes" id="UP000005546"/>
    </source>
</evidence>
<dbReference type="Proteomes" id="UP000005546">
    <property type="component" value="Unassembled WGS sequence"/>
</dbReference>
<gene>
    <name evidence="2" type="ORF">HMPREF9442_01906</name>
</gene>
<evidence type="ECO:0000256" key="1">
    <source>
        <dbReference type="SAM" id="Phobius"/>
    </source>
</evidence>
<keyword evidence="1" id="KW-0472">Membrane</keyword>